<evidence type="ECO:0000313" key="2">
    <source>
        <dbReference type="Proteomes" id="UP000295060"/>
    </source>
</evidence>
<keyword evidence="2" id="KW-1185">Reference proteome</keyword>
<proteinExistence type="predicted"/>
<dbReference type="Proteomes" id="UP000295060">
    <property type="component" value="Unassembled WGS sequence"/>
</dbReference>
<reference evidence="1 2" key="1">
    <citation type="submission" date="2019-03" db="EMBL/GenBank/DDBJ databases">
        <title>Genomic Encyclopedia of Type Strains, Phase III (KMG-III): the genomes of soil and plant-associated and newly described type strains.</title>
        <authorList>
            <person name="Whitman W."/>
        </authorList>
    </citation>
    <scope>NUCLEOTIDE SEQUENCE [LARGE SCALE GENOMIC DNA]</scope>
    <source>
        <strain evidence="1 2">VKMAc-2574</strain>
    </source>
</reference>
<sequence length="101" mass="11100">MDNRLFMNFGNFEQNIGLQNANADGKVTEVGDHVANVSRLEVSWRSDDFRGALEALRQHENRVVENAQIQHDLARRGGVTLGDGMETAKFSQAAVQGLMGA</sequence>
<evidence type="ECO:0000313" key="1">
    <source>
        <dbReference type="EMBL" id="TDW90434.1"/>
    </source>
</evidence>
<protein>
    <submittedName>
        <fullName evidence="1">Uncharacterized protein</fullName>
    </submittedName>
</protein>
<gene>
    <name evidence="1" type="ORF">EV137_4250</name>
</gene>
<dbReference type="RefSeq" id="WP_134002865.1">
    <property type="nucleotide sequence ID" value="NZ_SODU01000002.1"/>
</dbReference>
<accession>A0ABY2FGC3</accession>
<organism evidence="1 2">
    <name type="scientific">Kribbella pratensis</name>
    <dbReference type="NCBI Taxonomy" id="2512112"/>
    <lineage>
        <taxon>Bacteria</taxon>
        <taxon>Bacillati</taxon>
        <taxon>Actinomycetota</taxon>
        <taxon>Actinomycetes</taxon>
        <taxon>Propionibacteriales</taxon>
        <taxon>Kribbellaceae</taxon>
        <taxon>Kribbella</taxon>
    </lineage>
</organism>
<dbReference type="EMBL" id="SODU01000002">
    <property type="protein sequence ID" value="TDW90434.1"/>
    <property type="molecule type" value="Genomic_DNA"/>
</dbReference>
<comment type="caution">
    <text evidence="1">The sequence shown here is derived from an EMBL/GenBank/DDBJ whole genome shotgun (WGS) entry which is preliminary data.</text>
</comment>
<name>A0ABY2FGC3_9ACTN</name>